<organism evidence="1 2">
    <name type="scientific">Sphingobacterium corticibacter</name>
    <dbReference type="NCBI Taxonomy" id="2171749"/>
    <lineage>
        <taxon>Bacteria</taxon>
        <taxon>Pseudomonadati</taxon>
        <taxon>Bacteroidota</taxon>
        <taxon>Sphingobacteriia</taxon>
        <taxon>Sphingobacteriales</taxon>
        <taxon>Sphingobacteriaceae</taxon>
        <taxon>Sphingobacterium</taxon>
    </lineage>
</organism>
<proteinExistence type="predicted"/>
<name>A0A2T8HGJ3_9SPHI</name>
<evidence type="ECO:0008006" key="3">
    <source>
        <dbReference type="Google" id="ProtNLM"/>
    </source>
</evidence>
<dbReference type="OrthoDB" id="5510929at2"/>
<protein>
    <recommendedName>
        <fullName evidence="3">HmuY family protein</fullName>
    </recommendedName>
</protein>
<dbReference type="PROSITE" id="PS51257">
    <property type="entry name" value="PROKAR_LIPOPROTEIN"/>
    <property type="match status" value="1"/>
</dbReference>
<dbReference type="InterPro" id="IPR025921">
    <property type="entry name" value="HmuY"/>
</dbReference>
<evidence type="ECO:0000313" key="2">
    <source>
        <dbReference type="Proteomes" id="UP000245627"/>
    </source>
</evidence>
<dbReference type="AlphaFoldDB" id="A0A2T8HGJ3"/>
<accession>A0A2T8HGJ3</accession>
<keyword evidence="2" id="KW-1185">Reference proteome</keyword>
<evidence type="ECO:0000313" key="1">
    <source>
        <dbReference type="EMBL" id="PVH24556.1"/>
    </source>
</evidence>
<comment type="caution">
    <text evidence="1">The sequence shown here is derived from an EMBL/GenBank/DDBJ whole genome shotgun (WGS) entry which is preliminary data.</text>
</comment>
<gene>
    <name evidence="1" type="ORF">DC487_13560</name>
</gene>
<dbReference type="RefSeq" id="WP_116776504.1">
    <property type="nucleotide sequence ID" value="NZ_QDKG01000005.1"/>
</dbReference>
<sequence length="234" mass="26141">MKLFRISLNKIMLFSALLISCDKDTDMPAALEDGRSTVVYDLAGDTGASVAEGIAGKDRRTFYTFLYDLEAKRQIWLRTAADSAQWLKTDSWDLAFTDNYNSRIFINNATDALNPGFDGAATGTAIVMLETDYTAVTEAPSDAVFDQSSYTEIGIANGQDSPGWYTYNSTTHIMRSLPNRTYALRLSNGKYAKLQILNAYKGNPPAVTDQFWPAPYFTFRYFVQQDGSRNLSTR</sequence>
<dbReference type="EMBL" id="QDKG01000005">
    <property type="protein sequence ID" value="PVH24556.1"/>
    <property type="molecule type" value="Genomic_DNA"/>
</dbReference>
<dbReference type="CDD" id="cd12105">
    <property type="entry name" value="HmuY"/>
    <property type="match status" value="1"/>
</dbReference>
<reference evidence="1 2" key="1">
    <citation type="submission" date="2018-04" db="EMBL/GenBank/DDBJ databases">
        <title>Sphingobacterium cortibacter sp. nov.</title>
        <authorList>
            <person name="Li Y."/>
        </authorList>
    </citation>
    <scope>NUCLEOTIDE SEQUENCE [LARGE SCALE GENOMIC DNA]</scope>
    <source>
        <strain evidence="1 2">2c-3</strain>
    </source>
</reference>
<dbReference type="Proteomes" id="UP000245627">
    <property type="component" value="Unassembled WGS sequence"/>
</dbReference>